<comment type="caution">
    <text evidence="2">The sequence shown here is derived from an EMBL/GenBank/DDBJ whole genome shotgun (WGS) entry which is preliminary data.</text>
</comment>
<keyword evidence="3" id="KW-1185">Reference proteome</keyword>
<proteinExistence type="predicted"/>
<evidence type="ECO:0000313" key="2">
    <source>
        <dbReference type="EMBL" id="TNN44097.1"/>
    </source>
</evidence>
<feature type="region of interest" description="Disordered" evidence="1">
    <location>
        <begin position="33"/>
        <end position="111"/>
    </location>
</feature>
<protein>
    <submittedName>
        <fullName evidence="2">Uncharacterized protein</fullName>
    </submittedName>
</protein>
<reference evidence="2 3" key="1">
    <citation type="submission" date="2019-03" db="EMBL/GenBank/DDBJ databases">
        <title>First draft genome of Liparis tanakae, snailfish: a comprehensive survey of snailfish specific genes.</title>
        <authorList>
            <person name="Kim W."/>
            <person name="Song I."/>
            <person name="Jeong J.-H."/>
            <person name="Kim D."/>
            <person name="Kim S."/>
            <person name="Ryu S."/>
            <person name="Song J.Y."/>
            <person name="Lee S.K."/>
        </authorList>
    </citation>
    <scope>NUCLEOTIDE SEQUENCE [LARGE SCALE GENOMIC DNA]</scope>
    <source>
        <tissue evidence="2">Muscle</tissue>
    </source>
</reference>
<sequence>MCVCGCTVVYLSPAHHRNRALGVSGQLGWAACPSQHVPQNNTVRERNRHHAKTAPGEKEEQSGAEGDVRHVEGEREWRLAGARDRRPSSSPCRRRAAGNKPPPATKRKEEK</sequence>
<accession>A0A4Z2FS84</accession>
<dbReference type="EMBL" id="SRLO01000923">
    <property type="protein sequence ID" value="TNN44097.1"/>
    <property type="molecule type" value="Genomic_DNA"/>
</dbReference>
<evidence type="ECO:0000313" key="3">
    <source>
        <dbReference type="Proteomes" id="UP000314294"/>
    </source>
</evidence>
<name>A0A4Z2FS84_9TELE</name>
<organism evidence="2 3">
    <name type="scientific">Liparis tanakae</name>
    <name type="common">Tanaka's snailfish</name>
    <dbReference type="NCBI Taxonomy" id="230148"/>
    <lineage>
        <taxon>Eukaryota</taxon>
        <taxon>Metazoa</taxon>
        <taxon>Chordata</taxon>
        <taxon>Craniata</taxon>
        <taxon>Vertebrata</taxon>
        <taxon>Euteleostomi</taxon>
        <taxon>Actinopterygii</taxon>
        <taxon>Neopterygii</taxon>
        <taxon>Teleostei</taxon>
        <taxon>Neoteleostei</taxon>
        <taxon>Acanthomorphata</taxon>
        <taxon>Eupercaria</taxon>
        <taxon>Perciformes</taxon>
        <taxon>Cottioidei</taxon>
        <taxon>Cottales</taxon>
        <taxon>Liparidae</taxon>
        <taxon>Liparis</taxon>
    </lineage>
</organism>
<gene>
    <name evidence="2" type="ORF">EYF80_045684</name>
</gene>
<evidence type="ECO:0000256" key="1">
    <source>
        <dbReference type="SAM" id="MobiDB-lite"/>
    </source>
</evidence>
<dbReference type="Proteomes" id="UP000314294">
    <property type="component" value="Unassembled WGS sequence"/>
</dbReference>
<dbReference type="AlphaFoldDB" id="A0A4Z2FS84"/>
<feature type="compositionally biased region" description="Basic and acidic residues" evidence="1">
    <location>
        <begin position="55"/>
        <end position="87"/>
    </location>
</feature>